<keyword evidence="2" id="KW-1185">Reference proteome</keyword>
<accession>A0A250V6N7</accession>
<evidence type="ECO:0000313" key="1">
    <source>
        <dbReference type="EMBL" id="GAX49857.1"/>
    </source>
</evidence>
<comment type="caution">
    <text evidence="1">The sequence shown here is derived from an EMBL/GenBank/DDBJ whole genome shotgun (WGS) entry which is preliminary data.</text>
</comment>
<name>A0A250V6N7_STROL</name>
<organism evidence="1 2">
    <name type="scientific">Streptomyces olivochromogenes</name>
    <dbReference type="NCBI Taxonomy" id="1963"/>
    <lineage>
        <taxon>Bacteria</taxon>
        <taxon>Bacillati</taxon>
        <taxon>Actinomycetota</taxon>
        <taxon>Actinomycetes</taxon>
        <taxon>Kitasatosporales</taxon>
        <taxon>Streptomycetaceae</taxon>
        <taxon>Streptomyces</taxon>
    </lineage>
</organism>
<evidence type="ECO:0000313" key="2">
    <source>
        <dbReference type="Proteomes" id="UP000217446"/>
    </source>
</evidence>
<dbReference type="AlphaFoldDB" id="A0A250V6N7"/>
<reference evidence="2" key="1">
    <citation type="submission" date="2017-05" db="EMBL/GenBank/DDBJ databases">
        <title>Streptomyces olivochromogenes NBRC 3561 whole genome shotgun sequence.</title>
        <authorList>
            <person name="Dohra H."/>
            <person name="Kodani S."/>
        </authorList>
    </citation>
    <scope>NUCLEOTIDE SEQUENCE [LARGE SCALE GENOMIC DNA]</scope>
    <source>
        <strain evidence="2">NBRC 3561</strain>
    </source>
</reference>
<gene>
    <name evidence="1" type="ORF">SO3561_01346</name>
</gene>
<sequence>MKNDRRLRRLVVDDTTWYWTVRQRVKPAYEDCRLTLSLYPEGTRRRLALIFRPDSDRIISNCYFLSGTVVRLPDHSCLNLYEPGTVRRLLDAVAPTSALFASEQVIEVDGWQYFDAVVETVTAA</sequence>
<dbReference type="RefSeq" id="WP_067362973.1">
    <property type="nucleotide sequence ID" value="NZ_BDQI01000002.1"/>
</dbReference>
<proteinExistence type="predicted"/>
<dbReference type="Proteomes" id="UP000217446">
    <property type="component" value="Unassembled WGS sequence"/>
</dbReference>
<dbReference type="EMBL" id="BDQI01000002">
    <property type="protein sequence ID" value="GAX49857.1"/>
    <property type="molecule type" value="Genomic_DNA"/>
</dbReference>
<protein>
    <submittedName>
        <fullName evidence="1">Uncharacterized protein</fullName>
    </submittedName>
</protein>